<reference evidence="2 3" key="1">
    <citation type="submission" date="2024-02" db="EMBL/GenBank/DDBJ databases">
        <title>Full genome sequence of Sphingomonas kaistensis.</title>
        <authorList>
            <person name="Poletto B.L."/>
            <person name="Silva G."/>
            <person name="Galante D."/>
            <person name="Campos K.R."/>
            <person name="Santos M.B.N."/>
            <person name="Sacchi C.T."/>
        </authorList>
    </citation>
    <scope>NUCLEOTIDE SEQUENCE [LARGE SCALE GENOMIC DNA]</scope>
    <source>
        <strain evidence="2 3">MA4R</strain>
    </source>
</reference>
<protein>
    <submittedName>
        <fullName evidence="2">Uncharacterized protein</fullName>
    </submittedName>
</protein>
<evidence type="ECO:0000313" key="3">
    <source>
        <dbReference type="Proteomes" id="UP001382935"/>
    </source>
</evidence>
<keyword evidence="3" id="KW-1185">Reference proteome</keyword>
<evidence type="ECO:0000256" key="1">
    <source>
        <dbReference type="SAM" id="Phobius"/>
    </source>
</evidence>
<feature type="transmembrane region" description="Helical" evidence="1">
    <location>
        <begin position="142"/>
        <end position="162"/>
    </location>
</feature>
<feature type="transmembrane region" description="Helical" evidence="1">
    <location>
        <begin position="39"/>
        <end position="58"/>
    </location>
</feature>
<name>A0ABZ2FY25_9SPHN</name>
<keyword evidence="1" id="KW-0472">Membrane</keyword>
<keyword evidence="1" id="KW-0812">Transmembrane</keyword>
<evidence type="ECO:0000313" key="2">
    <source>
        <dbReference type="EMBL" id="WWM69718.1"/>
    </source>
</evidence>
<organism evidence="2 3">
    <name type="scientific">Sphingomonas kaistensis</name>
    <dbReference type="NCBI Taxonomy" id="298708"/>
    <lineage>
        <taxon>Bacteria</taxon>
        <taxon>Pseudomonadati</taxon>
        <taxon>Pseudomonadota</taxon>
        <taxon>Alphaproteobacteria</taxon>
        <taxon>Sphingomonadales</taxon>
        <taxon>Sphingomonadaceae</taxon>
        <taxon>Sphingomonas</taxon>
    </lineage>
</organism>
<sequence>MTKRSFRHRLRAFQQIHGGTPDSGFIADLEYLENRDLDLSVRMGAMLAFNALLITIGTHPVSASPGAPLSLDVVSHPAATIASLIGIVPFVLACGTVLRGLLLGEEFDVEGAADCTPDALRTRLLAAFVRSIDVQTGLLRRAVILTFVGGALTAAVWVWILASKLAG</sequence>
<dbReference type="EMBL" id="CP145607">
    <property type="protein sequence ID" value="WWM69718.1"/>
    <property type="molecule type" value="Genomic_DNA"/>
</dbReference>
<feature type="transmembrane region" description="Helical" evidence="1">
    <location>
        <begin position="78"/>
        <end position="98"/>
    </location>
</feature>
<accession>A0ABZ2FY25</accession>
<dbReference type="RefSeq" id="WP_338502039.1">
    <property type="nucleotide sequence ID" value="NZ_CP145607.1"/>
</dbReference>
<keyword evidence="1" id="KW-1133">Transmembrane helix</keyword>
<dbReference type="Proteomes" id="UP001382935">
    <property type="component" value="Chromosome"/>
</dbReference>
<gene>
    <name evidence="2" type="ORF">V6R86_03170</name>
</gene>
<proteinExistence type="predicted"/>